<name>A0A2N0UI14_9FIRM</name>
<sequence length="71" mass="8083">MITYKLNHTPEDGLNTFGISAFCGKKLVKSVSGISESFREMTELVEMCNELELELCQLDDIIEDYLTDFTL</sequence>
<accession>A0A2N0UI14</accession>
<gene>
    <name evidence="1" type="ORF">RBATCC27255_01999</name>
</gene>
<dbReference type="Proteomes" id="UP000233425">
    <property type="component" value="Unassembled WGS sequence"/>
</dbReference>
<evidence type="ECO:0000313" key="2">
    <source>
        <dbReference type="Proteomes" id="UP000233425"/>
    </source>
</evidence>
<dbReference type="EMBL" id="NNSR01000074">
    <property type="protein sequence ID" value="PKD26629.1"/>
    <property type="molecule type" value="Genomic_DNA"/>
</dbReference>
<evidence type="ECO:0000313" key="1">
    <source>
        <dbReference type="EMBL" id="PKD26629.1"/>
    </source>
</evidence>
<dbReference type="RefSeq" id="WP_101029891.1">
    <property type="nucleotide sequence ID" value="NZ_CABMMZ010000074.1"/>
</dbReference>
<protein>
    <submittedName>
        <fullName evidence="1">Uncharacterized protein</fullName>
    </submittedName>
</protein>
<dbReference type="AlphaFoldDB" id="A0A2N0UI14"/>
<comment type="caution">
    <text evidence="1">The sequence shown here is derived from an EMBL/GenBank/DDBJ whole genome shotgun (WGS) entry which is preliminary data.</text>
</comment>
<organism evidence="1 2">
    <name type="scientific">Ruminococcus bromii</name>
    <dbReference type="NCBI Taxonomy" id="40518"/>
    <lineage>
        <taxon>Bacteria</taxon>
        <taxon>Bacillati</taxon>
        <taxon>Bacillota</taxon>
        <taxon>Clostridia</taxon>
        <taxon>Eubacteriales</taxon>
        <taxon>Oscillospiraceae</taxon>
        <taxon>Ruminococcus</taxon>
    </lineage>
</organism>
<reference evidence="1" key="1">
    <citation type="journal article" date="2018" name="Environ. Microbiol.">
        <title>Sporulation capability and amylosome conservation among diverse human colonic and rumen isolates of the keystone starch-degrader Ruminococcus bromii.</title>
        <authorList>
            <person name="Mukhopadhya I."/>
            <person name="Morais S."/>
            <person name="Laverde-Gomez J."/>
            <person name="Sheridan P.O."/>
            <person name="Walker A.W."/>
            <person name="Kelly W."/>
            <person name="Klieve A.V."/>
            <person name="Ouwerkerk D."/>
            <person name="Duncan S.H."/>
            <person name="Louis P."/>
            <person name="Koropatkin N."/>
            <person name="Cockburn D."/>
            <person name="Kibler R."/>
            <person name="Cooper P.J."/>
            <person name="Sandoval C."/>
            <person name="Crost E."/>
            <person name="Juge N."/>
            <person name="Bayer E.A."/>
            <person name="Flint H.J."/>
        </authorList>
    </citation>
    <scope>NUCLEOTIDE SEQUENCE [LARGE SCALE GENOMIC DNA]</scope>
    <source>
        <strain evidence="1">ATCC 27255</strain>
    </source>
</reference>
<proteinExistence type="predicted"/>
<dbReference type="GeneID" id="93768560"/>
<keyword evidence="2" id="KW-1185">Reference proteome</keyword>